<feature type="compositionally biased region" description="Polar residues" evidence="1">
    <location>
        <begin position="508"/>
        <end position="521"/>
    </location>
</feature>
<sequence length="766" mass="77389">MKQRYFLLAGALALAAAAAPAAAQAQTPGVGIGTTAPDASAALDIVSSDKGALLPRLTEDARLAMGTGAVPAPAVGLLVYQTDGASPGFYYAASPTAWTRLTDGASADGRYIQNQTAADQPASFRLSGDAAVGGRVGIGTTAPGTRLSISPTLTEPKITLYDGGGSEFYGFGVSSRQLNYHIDQRISSHVFSVEGRNGDGIELLRIQGNGRVGIGTPTPGAVLDVQGGADSNGTTNPGGLALSWRGGGYRHFLRSRHNSVLTAGGNALDFFLNNGSDAEDSRLPSGIAGAGTGNVHVLTLENNNGQPVAGIGTMRPLTRLSITPSFFEPKITLYDGGSATNYYGLGVSSEQLNYHVSNSTSSHVFSVGGKNGDGTELLRIQGNGRVGVGTAAPAGQLANTSDNTVSSDGYGGNAGSLNWATSQYGYAAQLYNGDTGGASNGLLVKINGTNPDATLLDLSKGPQTSPGTRLLLVRASGAVTVGSLAGTGTRLVTADANGTLTTAALPTSESTTASNGLTRTGTDVRLGGPLAQDTNLGTNGYSLTLTGGGRLGLNTSAPTSLLANTDTNIIGSDGQGVSFRSLGWSSPDGGYAAAVYNTALGASCNGLAVKVAGTDRFASVLDVSSGAAQNAVGTSLLNVRANGYVGIGTNAPGTSLDVDGALALRPANAAIAITADDQAVPVGNRSYLRLASNSTTGTSRTIVLGAGAQPGQLLYLEGANTLNNAQCELLDTGNANLPANRTITYADVLTLLWNGTQWLEVSYTNN</sequence>
<reference evidence="3" key="1">
    <citation type="submission" date="2023-07" db="EMBL/GenBank/DDBJ databases">
        <authorList>
            <person name="Kim M.K."/>
        </authorList>
    </citation>
    <scope>NUCLEOTIDE SEQUENCE</scope>
    <source>
        <strain evidence="3">ASUV-10-1</strain>
    </source>
</reference>
<evidence type="ECO:0000313" key="4">
    <source>
        <dbReference type="Proteomes" id="UP001176429"/>
    </source>
</evidence>
<feature type="signal peptide" evidence="2">
    <location>
        <begin position="1"/>
        <end position="25"/>
    </location>
</feature>
<proteinExistence type="predicted"/>
<keyword evidence="2" id="KW-0732">Signal</keyword>
<comment type="caution">
    <text evidence="3">The sequence shown here is derived from an EMBL/GenBank/DDBJ whole genome shotgun (WGS) entry which is preliminary data.</text>
</comment>
<evidence type="ECO:0000256" key="2">
    <source>
        <dbReference type="SAM" id="SignalP"/>
    </source>
</evidence>
<organism evidence="3 4">
    <name type="scientific">Hymenobacter aranciens</name>
    <dbReference type="NCBI Taxonomy" id="3063996"/>
    <lineage>
        <taxon>Bacteria</taxon>
        <taxon>Pseudomonadati</taxon>
        <taxon>Bacteroidota</taxon>
        <taxon>Cytophagia</taxon>
        <taxon>Cytophagales</taxon>
        <taxon>Hymenobacteraceae</taxon>
        <taxon>Hymenobacter</taxon>
    </lineage>
</organism>
<gene>
    <name evidence="3" type="ORF">Q5H93_23960</name>
</gene>
<dbReference type="EMBL" id="JAUQSY010000028">
    <property type="protein sequence ID" value="MDO7877813.1"/>
    <property type="molecule type" value="Genomic_DNA"/>
</dbReference>
<dbReference type="Proteomes" id="UP001176429">
    <property type="component" value="Unassembled WGS sequence"/>
</dbReference>
<dbReference type="RefSeq" id="WP_305009272.1">
    <property type="nucleotide sequence ID" value="NZ_JAUQSY010000028.1"/>
</dbReference>
<accession>A0ABT9BMR6</accession>
<feature type="chain" id="PRO_5046903241" evidence="2">
    <location>
        <begin position="26"/>
        <end position="766"/>
    </location>
</feature>
<feature type="region of interest" description="Disordered" evidence="1">
    <location>
        <begin position="508"/>
        <end position="528"/>
    </location>
</feature>
<name>A0ABT9BMR6_9BACT</name>
<evidence type="ECO:0000313" key="3">
    <source>
        <dbReference type="EMBL" id="MDO7877813.1"/>
    </source>
</evidence>
<evidence type="ECO:0000256" key="1">
    <source>
        <dbReference type="SAM" id="MobiDB-lite"/>
    </source>
</evidence>
<protein>
    <submittedName>
        <fullName evidence="3">Uncharacterized protein</fullName>
    </submittedName>
</protein>
<keyword evidence="4" id="KW-1185">Reference proteome</keyword>